<evidence type="ECO:0000313" key="2">
    <source>
        <dbReference type="Proteomes" id="UP000236316"/>
    </source>
</evidence>
<gene>
    <name evidence="1" type="ORF">ORPV_561</name>
</gene>
<keyword evidence="2" id="KW-1185">Reference proteome</keyword>
<organism evidence="1">
    <name type="scientific">Orpheovirus IHUMI-LCC2</name>
    <dbReference type="NCBI Taxonomy" id="2023057"/>
    <lineage>
        <taxon>Viruses</taxon>
        <taxon>Varidnaviria</taxon>
        <taxon>Bamfordvirae</taxon>
        <taxon>Nucleocytoviricota</taxon>
        <taxon>Megaviricetes</taxon>
        <taxon>Pimascovirales</taxon>
        <taxon>Ocovirineae</taxon>
        <taxon>Orpheoviridae</taxon>
        <taxon>Alphaorpheovirus</taxon>
        <taxon>Alphaorpheovirus massiliense</taxon>
    </lineage>
</organism>
<evidence type="ECO:0000313" key="1">
    <source>
        <dbReference type="EMBL" id="SNW62465.1"/>
    </source>
</evidence>
<dbReference type="EMBL" id="LT906555">
    <property type="protein sequence ID" value="SNW62465.1"/>
    <property type="molecule type" value="Genomic_DNA"/>
</dbReference>
<dbReference type="KEGG" id="vg:35382363"/>
<proteinExistence type="predicted"/>
<sequence length="51" mass="6194">MLILFSCRVQASDNGNKESKYEEWWDNGNKYKECNYKNRKKDAQKDINNLY</sequence>
<reference evidence="1" key="1">
    <citation type="submission" date="2017-08" db="EMBL/GenBank/DDBJ databases">
        <authorList>
            <consortium name="Urmite Genomes"/>
        </authorList>
    </citation>
    <scope>NUCLEOTIDE SEQUENCE [LARGE SCALE GENOMIC DNA]</scope>
    <source>
        <strain evidence="1">IHUMI-LCC2</strain>
    </source>
</reference>
<name>A0A2I2L4I1_9VIRU</name>
<dbReference type="Proteomes" id="UP000236316">
    <property type="component" value="Segment"/>
</dbReference>
<dbReference type="RefSeq" id="YP_009448767.1">
    <property type="nucleotide sequence ID" value="NC_036594.1"/>
</dbReference>
<accession>A0A2I2L4I1</accession>
<protein>
    <submittedName>
        <fullName evidence="1">Uncharacterized protein</fullName>
    </submittedName>
</protein>
<dbReference type="GeneID" id="35382363"/>